<accession>A0A5N7BW23</accession>
<protein>
    <submittedName>
        <fullName evidence="1">Uncharacterized protein</fullName>
    </submittedName>
</protein>
<dbReference type="OrthoDB" id="2151789at2759"/>
<dbReference type="Proteomes" id="UP000326877">
    <property type="component" value="Unassembled WGS sequence"/>
</dbReference>
<name>A0A5N7BW23_PETAA</name>
<gene>
    <name evidence="1" type="ORF">BDV23DRAFT_187673</name>
</gene>
<sequence length="114" mass="12388">MVVPHIKYVLIHGDGYKMCLLLALLSVPPTTKLLKSITLSNTTFFSQLPKLFKQIPAANISAIQLDWQPIGADCMQASEAKGGNALGLDSSKIYLCYAEVVEWIGSTYGDIVAQ</sequence>
<evidence type="ECO:0000313" key="1">
    <source>
        <dbReference type="EMBL" id="KAE8386030.1"/>
    </source>
</evidence>
<dbReference type="EMBL" id="ML735320">
    <property type="protein sequence ID" value="KAE8386030.1"/>
    <property type="molecule type" value="Genomic_DNA"/>
</dbReference>
<dbReference type="AlphaFoldDB" id="A0A5N7BW23"/>
<reference evidence="1" key="1">
    <citation type="submission" date="2019-04" db="EMBL/GenBank/DDBJ databases">
        <title>Friends and foes A comparative genomics studyof 23 Aspergillus species from section Flavi.</title>
        <authorList>
            <consortium name="DOE Joint Genome Institute"/>
            <person name="Kjaerbolling I."/>
            <person name="Vesth T."/>
            <person name="Frisvad J.C."/>
            <person name="Nybo J.L."/>
            <person name="Theobald S."/>
            <person name="Kildgaard S."/>
            <person name="Isbrandt T."/>
            <person name="Kuo A."/>
            <person name="Sato A."/>
            <person name="Lyhne E.K."/>
            <person name="Kogle M.E."/>
            <person name="Wiebenga A."/>
            <person name="Kun R.S."/>
            <person name="Lubbers R.J."/>
            <person name="Makela M.R."/>
            <person name="Barry K."/>
            <person name="Chovatia M."/>
            <person name="Clum A."/>
            <person name="Daum C."/>
            <person name="Haridas S."/>
            <person name="He G."/>
            <person name="LaButti K."/>
            <person name="Lipzen A."/>
            <person name="Mondo S."/>
            <person name="Riley R."/>
            <person name="Salamov A."/>
            <person name="Simmons B.A."/>
            <person name="Magnuson J.K."/>
            <person name="Henrissat B."/>
            <person name="Mortensen U.H."/>
            <person name="Larsen T.O."/>
            <person name="Devries R.P."/>
            <person name="Grigoriev I.V."/>
            <person name="Machida M."/>
            <person name="Baker S.E."/>
            <person name="Andersen M.R."/>
        </authorList>
    </citation>
    <scope>NUCLEOTIDE SEQUENCE [LARGE SCALE GENOMIC DNA]</scope>
    <source>
        <strain evidence="1">IBT 14317</strain>
    </source>
</reference>
<proteinExistence type="predicted"/>
<organism evidence="1">
    <name type="scientific">Petromyces alliaceus</name>
    <name type="common">Aspergillus alliaceus</name>
    <dbReference type="NCBI Taxonomy" id="209559"/>
    <lineage>
        <taxon>Eukaryota</taxon>
        <taxon>Fungi</taxon>
        <taxon>Dikarya</taxon>
        <taxon>Ascomycota</taxon>
        <taxon>Pezizomycotina</taxon>
        <taxon>Eurotiomycetes</taxon>
        <taxon>Eurotiomycetidae</taxon>
        <taxon>Eurotiales</taxon>
        <taxon>Aspergillaceae</taxon>
        <taxon>Aspergillus</taxon>
        <taxon>Aspergillus subgen. Circumdati</taxon>
    </lineage>
</organism>